<evidence type="ECO:0000313" key="2">
    <source>
        <dbReference type="EMBL" id="MEN3746261.1"/>
    </source>
</evidence>
<reference evidence="2 3" key="1">
    <citation type="submission" date="2024-05" db="EMBL/GenBank/DDBJ databases">
        <title>Sphingomonas sp. HF-S3 16S ribosomal RNA gene Genome sequencing and assembly.</title>
        <authorList>
            <person name="Lee H."/>
        </authorList>
    </citation>
    <scope>NUCLEOTIDE SEQUENCE [LARGE SCALE GENOMIC DNA]</scope>
    <source>
        <strain evidence="2 3">HF-S3</strain>
    </source>
</reference>
<comment type="caution">
    <text evidence="2">The sequence shown here is derived from an EMBL/GenBank/DDBJ whole genome shotgun (WGS) entry which is preliminary data.</text>
</comment>
<organism evidence="2 3">
    <name type="scientific">Sphingomonas rustica</name>
    <dbReference type="NCBI Taxonomy" id="3103142"/>
    <lineage>
        <taxon>Bacteria</taxon>
        <taxon>Pseudomonadati</taxon>
        <taxon>Pseudomonadota</taxon>
        <taxon>Alphaproteobacteria</taxon>
        <taxon>Sphingomonadales</taxon>
        <taxon>Sphingomonadaceae</taxon>
        <taxon>Sphingomonas</taxon>
    </lineage>
</organism>
<gene>
    <name evidence="2" type="ORF">TPR58_03710</name>
</gene>
<dbReference type="SUPFAM" id="SSF56935">
    <property type="entry name" value="Porins"/>
    <property type="match status" value="1"/>
</dbReference>
<evidence type="ECO:0008006" key="4">
    <source>
        <dbReference type="Google" id="ProtNLM"/>
    </source>
</evidence>
<name>A0ABV0B6W1_9SPHN</name>
<accession>A0ABV0B6W1</accession>
<dbReference type="EMBL" id="JBDIZK010000002">
    <property type="protein sequence ID" value="MEN3746261.1"/>
    <property type="molecule type" value="Genomic_DNA"/>
</dbReference>
<sequence length="538" mass="55698">MTRSGLCAAVVLVGAGAAQPAMAQRTTVDPYIEVGQVVTADLGDGGEVLTYSTVAAGIDATVQTRRVQVQASYRYEHRFSYDKRVGDDSIHTGLANARVVVAPGLTMEAGALATRARSDVRGEVAVNPVYNTRNISQVYSAYVGPSLATHVGPLFVNGAYRFGYTKVEAPTDGVGLPGGTPPLDLYDDSRVHVATLSTGVKAGTVLPIGVTVSGSYTREDAGQLDQRFEGKFGRGDVVLPVARGLALTAGVGYEKIEISQRDPLLTPGPDPVPVVDGAGRQVTDPASPRRIAYDFDGIFWDAGVLWRPSSRTTLEARVGRRYGSMSVIGSLSYQIGPSSGIQIGIYDAIESYGRQLNGGLATLPNGFVTGNDPFGNQTSSCVFGSAGNAAGSCLTGALSSATTGNYRARGVTGVLVLGRGGTTYGLGAGYARRSYLTPGAGLGNGISLSGTADETYFAQLFASQQVGPNGSLGGNAYVNYVESDVAVDPILGWGANAVYTHRFGRLTGTLAAGISGFQGQAGQDALSAQALIGLRYGF</sequence>
<proteinExistence type="predicted"/>
<dbReference type="Proteomes" id="UP001427805">
    <property type="component" value="Unassembled WGS sequence"/>
</dbReference>
<evidence type="ECO:0000256" key="1">
    <source>
        <dbReference type="SAM" id="SignalP"/>
    </source>
</evidence>
<keyword evidence="3" id="KW-1185">Reference proteome</keyword>
<keyword evidence="1" id="KW-0732">Signal</keyword>
<dbReference type="RefSeq" id="WP_346245268.1">
    <property type="nucleotide sequence ID" value="NZ_JBDIZK010000002.1"/>
</dbReference>
<feature type="signal peptide" evidence="1">
    <location>
        <begin position="1"/>
        <end position="23"/>
    </location>
</feature>
<evidence type="ECO:0000313" key="3">
    <source>
        <dbReference type="Proteomes" id="UP001427805"/>
    </source>
</evidence>
<feature type="chain" id="PRO_5046160185" description="Preprotein translocase subunit YajC" evidence="1">
    <location>
        <begin position="24"/>
        <end position="538"/>
    </location>
</feature>
<protein>
    <recommendedName>
        <fullName evidence="4">Preprotein translocase subunit YajC</fullName>
    </recommendedName>
</protein>